<proteinExistence type="predicted"/>
<reference evidence="1" key="1">
    <citation type="journal article" date="2012" name="PLoS ONE">
        <title>Gene sets for utilization of primary and secondary nutrition supplies in the distal gut of endangered iberian lynx.</title>
        <authorList>
            <person name="Alcaide M."/>
            <person name="Messina E."/>
            <person name="Richter M."/>
            <person name="Bargiela R."/>
            <person name="Peplies J."/>
            <person name="Huws S.A."/>
            <person name="Newbold C.J."/>
            <person name="Golyshin P.N."/>
            <person name="Simon M.A."/>
            <person name="Lopez G."/>
            <person name="Yakimov M.M."/>
            <person name="Ferrer M."/>
        </authorList>
    </citation>
    <scope>NUCLEOTIDE SEQUENCE</scope>
</reference>
<protein>
    <submittedName>
        <fullName evidence="1">Uncharacterized protein</fullName>
    </submittedName>
</protein>
<dbReference type="AlphaFoldDB" id="J9GSX2"/>
<comment type="caution">
    <text evidence="1">The sequence shown here is derived from an EMBL/GenBank/DDBJ whole genome shotgun (WGS) entry which is preliminary data.</text>
</comment>
<accession>J9GSX2</accession>
<organism evidence="1">
    <name type="scientific">gut metagenome</name>
    <dbReference type="NCBI Taxonomy" id="749906"/>
    <lineage>
        <taxon>unclassified sequences</taxon>
        <taxon>metagenomes</taxon>
        <taxon>organismal metagenomes</taxon>
    </lineage>
</organism>
<name>J9GSX2_9ZZZZ</name>
<gene>
    <name evidence="1" type="ORF">EVA_08505</name>
</gene>
<evidence type="ECO:0000313" key="1">
    <source>
        <dbReference type="EMBL" id="EJX03390.1"/>
    </source>
</evidence>
<sequence length="97" mass="11023">MDAVARGTVAPLRPFFFLPQLVQLHVICYRLICVGAHRSLDNELCAICFTIRDKCRVPLAHFTKVPHRRAVPAVQFLNKLFSCAFVPCQFFVMAMSL</sequence>
<dbReference type="EMBL" id="AMCI01002186">
    <property type="protein sequence ID" value="EJX03390.1"/>
    <property type="molecule type" value="Genomic_DNA"/>
</dbReference>